<dbReference type="AlphaFoldDB" id="A0A1L7VDG2"/>
<dbReference type="GeneID" id="42051426"/>
<feature type="region of interest" description="Disordered" evidence="1">
    <location>
        <begin position="350"/>
        <end position="374"/>
    </location>
</feature>
<gene>
    <name evidence="2" type="ORF">FPRO_06547</name>
</gene>
<organism evidence="2 3">
    <name type="scientific">Fusarium proliferatum (strain ET1)</name>
    <name type="common">Orchid endophyte fungus</name>
    <dbReference type="NCBI Taxonomy" id="1227346"/>
    <lineage>
        <taxon>Eukaryota</taxon>
        <taxon>Fungi</taxon>
        <taxon>Dikarya</taxon>
        <taxon>Ascomycota</taxon>
        <taxon>Pezizomycotina</taxon>
        <taxon>Sordariomycetes</taxon>
        <taxon>Hypocreomycetidae</taxon>
        <taxon>Hypocreales</taxon>
        <taxon>Nectriaceae</taxon>
        <taxon>Fusarium</taxon>
        <taxon>Fusarium fujikuroi species complex</taxon>
    </lineage>
</organism>
<evidence type="ECO:0000313" key="3">
    <source>
        <dbReference type="Proteomes" id="UP000183971"/>
    </source>
</evidence>
<evidence type="ECO:0000256" key="1">
    <source>
        <dbReference type="SAM" id="MobiDB-lite"/>
    </source>
</evidence>
<feature type="region of interest" description="Disordered" evidence="1">
    <location>
        <begin position="1"/>
        <end position="105"/>
    </location>
</feature>
<accession>A0A1L7VDG2</accession>
<dbReference type="EMBL" id="FJOF01000003">
    <property type="protein sequence ID" value="CZR38262.1"/>
    <property type="molecule type" value="Genomic_DNA"/>
</dbReference>
<dbReference type="VEuPathDB" id="FungiDB:FPRO_06547"/>
<name>A0A1L7VDG2_FUSPR</name>
<feature type="compositionally biased region" description="Polar residues" evidence="1">
    <location>
        <begin position="49"/>
        <end position="105"/>
    </location>
</feature>
<sequence>MTYTRAPYVAPYAPPEESGIRPPHGWNEEPANQPPHGNTFYPPVDPQLSYPNHPQPSGFQSYNSQAAGSHSTGAPVLNYQTLPPNPFSPQLQTHQPNLFSPQYNDPGSSSAYAYRSSTLLNPFSSLEVSYGTQNHDTDLQLIYPFVEQNVNTWLQNDGDLGNWTYDGQHHGEQSSYTPNNQQFAPYIHLSELQESYANEPQGLQGFDNSYNTDQYSAQGVHSALNIPPGAIEYRRWGMRGNAPLRVYCINCRAPLPIFGIRCEDCEQRRQNDAQAFQLEFCLLCTADVNDPGNLMCPEHMNTMQAFNGDEKAILREKHIYIVFGNKDCVGADKSVCLGNASAKVVPMLPGRRRGEEERQKYEESREVRQGKVSQ</sequence>
<dbReference type="Proteomes" id="UP000183971">
    <property type="component" value="Unassembled WGS sequence"/>
</dbReference>
<reference evidence="3" key="1">
    <citation type="journal article" date="2016" name="Genome Biol. Evol.">
        <title>Comparative 'omics' of the Fusarium fujikuroi species complex highlights differences in genetic potential and metabolite synthesis.</title>
        <authorList>
            <person name="Niehaus E.-M."/>
            <person name="Muensterkoetter M."/>
            <person name="Proctor R.H."/>
            <person name="Brown D.W."/>
            <person name="Sharon A."/>
            <person name="Idan Y."/>
            <person name="Oren-Young L."/>
            <person name="Sieber C.M."/>
            <person name="Novak O."/>
            <person name="Pencik A."/>
            <person name="Tarkowska D."/>
            <person name="Hromadova K."/>
            <person name="Freeman S."/>
            <person name="Maymon M."/>
            <person name="Elazar M."/>
            <person name="Youssef S.A."/>
            <person name="El-Shabrawy E.S.M."/>
            <person name="Shalaby A.B.A."/>
            <person name="Houterman P."/>
            <person name="Brock N.L."/>
            <person name="Burkhardt I."/>
            <person name="Tsavkelova E.A."/>
            <person name="Dickschat J.S."/>
            <person name="Galuszka P."/>
            <person name="Gueldener U."/>
            <person name="Tudzynski B."/>
        </authorList>
    </citation>
    <scope>NUCLEOTIDE SEQUENCE [LARGE SCALE GENOMIC DNA]</scope>
    <source>
        <strain evidence="3">ET1</strain>
    </source>
</reference>
<feature type="compositionally biased region" description="Basic and acidic residues" evidence="1">
    <location>
        <begin position="352"/>
        <end position="374"/>
    </location>
</feature>
<evidence type="ECO:0000313" key="2">
    <source>
        <dbReference type="EMBL" id="CZR38262.1"/>
    </source>
</evidence>
<protein>
    <submittedName>
        <fullName evidence="2">Uncharacterized protein</fullName>
    </submittedName>
</protein>
<proteinExistence type="predicted"/>
<feature type="compositionally biased region" description="Low complexity" evidence="1">
    <location>
        <begin position="1"/>
        <end position="11"/>
    </location>
</feature>
<keyword evidence="3" id="KW-1185">Reference proteome</keyword>
<comment type="caution">
    <text evidence="2">The sequence shown here is derived from an EMBL/GenBank/DDBJ whole genome shotgun (WGS) entry which is preliminary data.</text>
</comment>
<dbReference type="RefSeq" id="XP_031078855.1">
    <property type="nucleotide sequence ID" value="XM_031228527.1"/>
</dbReference>